<dbReference type="EMBL" id="CP035232">
    <property type="protein sequence ID" value="QAT66658.1"/>
    <property type="molecule type" value="Genomic_DNA"/>
</dbReference>
<reference evidence="1 2" key="1">
    <citation type="submission" date="2019-01" db="EMBL/GenBank/DDBJ databases">
        <title>Genome sequence of Bacillus glycinifermentans SRCM103574.</title>
        <authorList>
            <person name="Kong H.-J."/>
            <person name="Jeong S.-Y."/>
            <person name="Jeong D.-Y."/>
        </authorList>
    </citation>
    <scope>NUCLEOTIDE SEQUENCE [LARGE SCALE GENOMIC DNA]</scope>
    <source>
        <strain evidence="1 2">SRCM103574</strain>
    </source>
</reference>
<dbReference type="AlphaFoldDB" id="A0AAJ4D3P7"/>
<organism evidence="1 2">
    <name type="scientific">Bacillus glycinifermentans</name>
    <dbReference type="NCBI Taxonomy" id="1664069"/>
    <lineage>
        <taxon>Bacteria</taxon>
        <taxon>Bacillati</taxon>
        <taxon>Bacillota</taxon>
        <taxon>Bacilli</taxon>
        <taxon>Bacillales</taxon>
        <taxon>Bacillaceae</taxon>
        <taxon>Bacillus</taxon>
    </lineage>
</organism>
<dbReference type="Proteomes" id="UP000288675">
    <property type="component" value="Chromosome"/>
</dbReference>
<accession>A0AAJ4D3P7</accession>
<evidence type="ECO:0000313" key="2">
    <source>
        <dbReference type="Proteomes" id="UP000288675"/>
    </source>
</evidence>
<name>A0AAJ4D3P7_9BACI</name>
<proteinExistence type="predicted"/>
<sequence>MDKLQEKLGQDFVVQNQNLHTENKIRVYKKVGNDVSQEVFVELQNNHENKIYNLILNQRGNEFNKEQFIDREEAICALGIYAVSVLSDRVRDTETQNKILEIEDNDFDFLKNLLNLKVGESYFSILKEKRIAINLEQSKDDLYNICYINPDLQKIDLVKDREAPSAFLVLYNFTQKLKEFTSILNEWKKSTNISLHSEEKIRRLFLGK</sequence>
<gene>
    <name evidence="1" type="ORF">EQZ20_18445</name>
</gene>
<protein>
    <submittedName>
        <fullName evidence="1">Uncharacterized protein</fullName>
    </submittedName>
</protein>
<dbReference type="GeneID" id="82854657"/>
<dbReference type="RefSeq" id="WP_046131339.1">
    <property type="nucleotide sequence ID" value="NZ_CP035232.1"/>
</dbReference>
<dbReference type="KEGG" id="bgy:BGLY_3668"/>
<evidence type="ECO:0000313" key="1">
    <source>
        <dbReference type="EMBL" id="QAT66658.1"/>
    </source>
</evidence>